<feature type="compositionally biased region" description="Basic and acidic residues" evidence="1">
    <location>
        <begin position="489"/>
        <end position="499"/>
    </location>
</feature>
<feature type="compositionally biased region" description="Polar residues" evidence="1">
    <location>
        <begin position="134"/>
        <end position="182"/>
    </location>
</feature>
<feature type="compositionally biased region" description="Acidic residues" evidence="1">
    <location>
        <begin position="120"/>
        <end position="129"/>
    </location>
</feature>
<feature type="compositionally biased region" description="Polar residues" evidence="1">
    <location>
        <begin position="199"/>
        <end position="210"/>
    </location>
</feature>
<sequence>MIENSDQPDEPKYKLSSFLFGNVDKQGEIEEYKNDEDLKAINNIDQCHVKEVEETTQLVLAPDSNTLNESDSVQPIQLSSDVHVMPVDYYDEQEAVPDELIDLKEIEHRDELIARSKVTDEDEYDEVPEPETTNSDLGNHQSVDGFTSASSTEAVDANSNVPADSTPTRKCSTPSFLDSGTPSPAADGIRYDKIEADNDTATESNQISPRSHTEPCIKLSDDEDASSRMPPPLRPAPVSLSRQHPSKTVSSRGPESPSSAGVGTLSSPIPTRVDSPATDRTVSPSSLNDPVTLNTPLGSLMPIEYANVEITELFPHYDPGRTPRWSRLFRLPHAPSTYREFIERAPLLNSLLEERTARSMDRLHLMYNDYLDLGQVPLESEIVLHDEVEELNTPLPPGSDCLAGHEKSWWRRAFTAALAEVTDSNGQRITGGKSAANDGSAVDESSESRTGKSVGKGNATSSVGQSNTDSKDLSDSVALASKDPNGENGGDKIMSHEEL</sequence>
<reference evidence="2 3" key="2">
    <citation type="submission" date="2018-11" db="EMBL/GenBank/DDBJ databases">
        <authorList>
            <consortium name="Pathogen Informatics"/>
        </authorList>
    </citation>
    <scope>NUCLEOTIDE SEQUENCE [LARGE SCALE GENOMIC DNA]</scope>
    <source>
        <strain evidence="2 3">Egypt</strain>
    </source>
</reference>
<feature type="region of interest" description="Disordered" evidence="1">
    <location>
        <begin position="111"/>
        <end position="290"/>
    </location>
</feature>
<feature type="region of interest" description="Disordered" evidence="1">
    <location>
        <begin position="425"/>
        <end position="499"/>
    </location>
</feature>
<feature type="compositionally biased region" description="Polar residues" evidence="1">
    <location>
        <begin position="458"/>
        <end position="468"/>
    </location>
</feature>
<evidence type="ECO:0000313" key="2">
    <source>
        <dbReference type="EMBL" id="VDP90504.1"/>
    </source>
</evidence>
<feature type="compositionally biased region" description="Polar residues" evidence="1">
    <location>
        <begin position="240"/>
        <end position="269"/>
    </location>
</feature>
<dbReference type="Proteomes" id="UP000272942">
    <property type="component" value="Unassembled WGS sequence"/>
</dbReference>
<accession>A0A183B1Z8</accession>
<proteinExistence type="predicted"/>
<evidence type="ECO:0000313" key="4">
    <source>
        <dbReference type="WBParaSite" id="ECPE_0001327201-mRNA-1"/>
    </source>
</evidence>
<reference evidence="4" key="1">
    <citation type="submission" date="2016-06" db="UniProtKB">
        <authorList>
            <consortium name="WormBaseParasite"/>
        </authorList>
    </citation>
    <scope>IDENTIFICATION</scope>
</reference>
<name>A0A183B1Z8_9TREM</name>
<gene>
    <name evidence="2" type="ORF">ECPE_LOCUS13232</name>
</gene>
<evidence type="ECO:0000256" key="1">
    <source>
        <dbReference type="SAM" id="MobiDB-lite"/>
    </source>
</evidence>
<feature type="compositionally biased region" description="Polar residues" evidence="1">
    <location>
        <begin position="278"/>
        <end position="290"/>
    </location>
</feature>
<evidence type="ECO:0000313" key="3">
    <source>
        <dbReference type="Proteomes" id="UP000272942"/>
    </source>
</evidence>
<dbReference type="WBParaSite" id="ECPE_0001327201-mRNA-1">
    <property type="protein sequence ID" value="ECPE_0001327201-mRNA-1"/>
    <property type="gene ID" value="ECPE_0001327201"/>
</dbReference>
<keyword evidence="3" id="KW-1185">Reference proteome</keyword>
<dbReference type="EMBL" id="UZAN01054618">
    <property type="protein sequence ID" value="VDP90504.1"/>
    <property type="molecule type" value="Genomic_DNA"/>
</dbReference>
<protein>
    <submittedName>
        <fullName evidence="4">NARG2_C domain-containing protein</fullName>
    </submittedName>
</protein>
<dbReference type="OrthoDB" id="5752at2759"/>
<organism evidence="4">
    <name type="scientific">Echinostoma caproni</name>
    <dbReference type="NCBI Taxonomy" id="27848"/>
    <lineage>
        <taxon>Eukaryota</taxon>
        <taxon>Metazoa</taxon>
        <taxon>Spiralia</taxon>
        <taxon>Lophotrochozoa</taxon>
        <taxon>Platyhelminthes</taxon>
        <taxon>Trematoda</taxon>
        <taxon>Digenea</taxon>
        <taxon>Plagiorchiida</taxon>
        <taxon>Echinostomata</taxon>
        <taxon>Echinostomatoidea</taxon>
        <taxon>Echinostomatidae</taxon>
        <taxon>Echinostoma</taxon>
    </lineage>
</organism>
<dbReference type="AlphaFoldDB" id="A0A183B1Z8"/>